<dbReference type="OrthoDB" id="4664297at2759"/>
<dbReference type="Proteomes" id="UP000664132">
    <property type="component" value="Unassembled WGS sequence"/>
</dbReference>
<comment type="caution">
    <text evidence="2">The sequence shown here is derived from an EMBL/GenBank/DDBJ whole genome shotgun (WGS) entry which is preliminary data.</text>
</comment>
<keyword evidence="3" id="KW-1185">Reference proteome</keyword>
<dbReference type="AlphaFoldDB" id="A0A8H7WI82"/>
<dbReference type="EMBL" id="JAFJYH010000011">
    <property type="protein sequence ID" value="KAG4425320.1"/>
    <property type="molecule type" value="Genomic_DNA"/>
</dbReference>
<reference evidence="2" key="1">
    <citation type="submission" date="2021-02" db="EMBL/GenBank/DDBJ databases">
        <title>Genome sequence Cadophora malorum strain M34.</title>
        <authorList>
            <person name="Stefanovic E."/>
            <person name="Vu D."/>
            <person name="Scully C."/>
            <person name="Dijksterhuis J."/>
            <person name="Roader J."/>
            <person name="Houbraken J."/>
        </authorList>
    </citation>
    <scope>NUCLEOTIDE SEQUENCE</scope>
    <source>
        <strain evidence="2">M34</strain>
    </source>
</reference>
<proteinExistence type="predicted"/>
<accession>A0A8H7WI82</accession>
<feature type="compositionally biased region" description="Low complexity" evidence="1">
    <location>
        <begin position="7"/>
        <end position="20"/>
    </location>
</feature>
<protein>
    <submittedName>
        <fullName evidence="2">Uncharacterized protein</fullName>
    </submittedName>
</protein>
<feature type="region of interest" description="Disordered" evidence="1">
    <location>
        <begin position="1"/>
        <end position="20"/>
    </location>
</feature>
<organism evidence="2 3">
    <name type="scientific">Cadophora malorum</name>
    <dbReference type="NCBI Taxonomy" id="108018"/>
    <lineage>
        <taxon>Eukaryota</taxon>
        <taxon>Fungi</taxon>
        <taxon>Dikarya</taxon>
        <taxon>Ascomycota</taxon>
        <taxon>Pezizomycotina</taxon>
        <taxon>Leotiomycetes</taxon>
        <taxon>Helotiales</taxon>
        <taxon>Ploettnerulaceae</taxon>
        <taxon>Cadophora</taxon>
    </lineage>
</organism>
<name>A0A8H7WI82_9HELO</name>
<sequence>MASAHESSIPLSVSLSPSPSSATEDGIAVSLIVSVKNTDPSPVSILTWNSPLDPRLSALGLLKFTSVSTGEVASGIDLKINHRVPESGVFTPEDDCIVKIEGGGSVEREVKVKEMEVTLVKGEKYKVGLEGWWGTVWMGEGNLRAGGGRMGDFKTEDVEIQVPG</sequence>
<evidence type="ECO:0000313" key="2">
    <source>
        <dbReference type="EMBL" id="KAG4425320.1"/>
    </source>
</evidence>
<gene>
    <name evidence="2" type="ORF">IFR04_001470</name>
</gene>
<evidence type="ECO:0000313" key="3">
    <source>
        <dbReference type="Proteomes" id="UP000664132"/>
    </source>
</evidence>
<evidence type="ECO:0000256" key="1">
    <source>
        <dbReference type="SAM" id="MobiDB-lite"/>
    </source>
</evidence>